<dbReference type="PANTHER" id="PTHR34403:SF16">
    <property type="entry name" value="GLYCINE, ALANINE AND ASPARAGINE-RICH PROTEIN-LIKE"/>
    <property type="match status" value="1"/>
</dbReference>
<dbReference type="RefSeq" id="WP_052056191.1">
    <property type="nucleotide sequence ID" value="NZ_JQED01000003.1"/>
</dbReference>
<dbReference type="Proteomes" id="UP000029843">
    <property type="component" value="Unassembled WGS sequence"/>
</dbReference>
<comment type="caution">
    <text evidence="2">The sequence shown here is derived from an EMBL/GenBank/DDBJ whole genome shotgun (WGS) entry which is preliminary data.</text>
</comment>
<dbReference type="Pfam" id="PF09361">
    <property type="entry name" value="Phasin_2"/>
    <property type="match status" value="1"/>
</dbReference>
<dbReference type="InterPro" id="IPR050972">
    <property type="entry name" value="SDr-like"/>
</dbReference>
<dbReference type="PATRIC" id="fig|28229.4.peg.409"/>
<evidence type="ECO:0000313" key="3">
    <source>
        <dbReference type="Proteomes" id="UP000029843"/>
    </source>
</evidence>
<proteinExistence type="predicted"/>
<dbReference type="InterPro" id="IPR018968">
    <property type="entry name" value="Phasin"/>
</dbReference>
<name>A0A099KYK1_COLPS</name>
<gene>
    <name evidence="2" type="ORF">ND2E_1408</name>
</gene>
<dbReference type="NCBIfam" id="TIGR01841">
    <property type="entry name" value="phasin"/>
    <property type="match status" value="1"/>
</dbReference>
<dbReference type="PANTHER" id="PTHR34403">
    <property type="entry name" value="TOL-PAL SYSTEM PROTEIN TOLA"/>
    <property type="match status" value="1"/>
</dbReference>
<evidence type="ECO:0000259" key="1">
    <source>
        <dbReference type="Pfam" id="PF09361"/>
    </source>
</evidence>
<protein>
    <submittedName>
        <fullName evidence="2">Phasin family protein</fullName>
    </submittedName>
</protein>
<organism evidence="2 3">
    <name type="scientific">Colwellia psychrerythraea</name>
    <name type="common">Vibrio psychroerythus</name>
    <dbReference type="NCBI Taxonomy" id="28229"/>
    <lineage>
        <taxon>Bacteria</taxon>
        <taxon>Pseudomonadati</taxon>
        <taxon>Pseudomonadota</taxon>
        <taxon>Gammaproteobacteria</taxon>
        <taxon>Alteromonadales</taxon>
        <taxon>Colwelliaceae</taxon>
        <taxon>Colwellia</taxon>
    </lineage>
</organism>
<reference evidence="2 3" key="1">
    <citation type="submission" date="2014-08" db="EMBL/GenBank/DDBJ databases">
        <title>Genomic and Phenotypic Diversity of Colwellia psychrerythraea strains from Disparate Marine Basins.</title>
        <authorList>
            <person name="Techtmann S.M."/>
            <person name="Stelling S.C."/>
            <person name="Utturkar S.M."/>
            <person name="Alshibli N."/>
            <person name="Harris A."/>
            <person name="Brown S.D."/>
            <person name="Hazen T.C."/>
        </authorList>
    </citation>
    <scope>NUCLEOTIDE SEQUENCE [LARGE SCALE GENOMIC DNA]</scope>
    <source>
        <strain evidence="2 3">ND2E</strain>
    </source>
</reference>
<sequence length="239" mass="25576">MFNQFTELFQTSLTPIEKLVELNISTASTVAHQQGLLVASLIDDSISFSQHIPVTTDITELVAQQSKFNTDVQSQLTEAIKQTSETLSKAQKNAETIFGESLLVFTTQVNKASTEEQALVPKALIKENSQATREVVVKAKPKAAIKAESKPAVKAKPKAAVKAKPKAVVKAKPKAAVKAKPKAEVEAKPKAAVKAKPKAEVKAKPKAVVEAKPKAVVEAKPKAEVKAEPKIEVKTAANK</sequence>
<accession>A0A099KYK1</accession>
<dbReference type="OrthoDB" id="5703736at2"/>
<dbReference type="AlphaFoldDB" id="A0A099KYK1"/>
<feature type="domain" description="Phasin" evidence="1">
    <location>
        <begin position="4"/>
        <end position="99"/>
    </location>
</feature>
<dbReference type="EMBL" id="JQED01000003">
    <property type="protein sequence ID" value="KGJ95626.1"/>
    <property type="molecule type" value="Genomic_DNA"/>
</dbReference>
<dbReference type="InterPro" id="IPR010127">
    <property type="entry name" value="Phasin_subfam-1"/>
</dbReference>
<evidence type="ECO:0000313" key="2">
    <source>
        <dbReference type="EMBL" id="KGJ95626.1"/>
    </source>
</evidence>